<protein>
    <submittedName>
        <fullName evidence="1">Uncharacterized protein</fullName>
    </submittedName>
</protein>
<proteinExistence type="predicted"/>
<keyword evidence="1" id="KW-0496">Mitochondrion</keyword>
<dbReference type="EMBL" id="KY774314">
    <property type="protein sequence ID" value="ART30643.1"/>
    <property type="molecule type" value="Genomic_DNA"/>
</dbReference>
<sequence length="47" mass="5510">MPIVRLSFDHARRESLKGTEKQLNEWFHKIRFEDALLISSSGRIPIS</sequence>
<gene>
    <name evidence="1" type="ORF">AEK19_MT0371</name>
</gene>
<organism evidence="1">
    <name type="scientific">Utricularia reniformis</name>
    <dbReference type="NCBI Taxonomy" id="192314"/>
    <lineage>
        <taxon>Eukaryota</taxon>
        <taxon>Viridiplantae</taxon>
        <taxon>Streptophyta</taxon>
        <taxon>Embryophyta</taxon>
        <taxon>Tracheophyta</taxon>
        <taxon>Spermatophyta</taxon>
        <taxon>Magnoliopsida</taxon>
        <taxon>eudicotyledons</taxon>
        <taxon>Gunneridae</taxon>
        <taxon>Pentapetalae</taxon>
        <taxon>asterids</taxon>
        <taxon>lamiids</taxon>
        <taxon>Lamiales</taxon>
        <taxon>Lentibulariaceae</taxon>
        <taxon>Utricularia</taxon>
    </lineage>
</organism>
<dbReference type="AlphaFoldDB" id="A0A1Y0AZS5"/>
<reference evidence="1" key="1">
    <citation type="submission" date="2017-03" db="EMBL/GenBank/DDBJ databases">
        <title>The mitochondrial genome of the carnivorous plant Utricularia reniformis (Lentibulariaceae): structure, comparative analysis and evolutionary landmarks.</title>
        <authorList>
            <person name="Silva S.R."/>
            <person name="Alvarenga D.O."/>
            <person name="Michael T.P."/>
            <person name="Miranda V.F.O."/>
            <person name="Varani A.M."/>
        </authorList>
    </citation>
    <scope>NUCLEOTIDE SEQUENCE</scope>
</reference>
<evidence type="ECO:0000313" key="1">
    <source>
        <dbReference type="EMBL" id="ART30643.1"/>
    </source>
</evidence>
<geneLocation type="mitochondrion" evidence="1"/>
<name>A0A1Y0AZS5_9LAMI</name>
<accession>A0A1Y0AZS5</accession>